<gene>
    <name evidence="2" type="ORF">Tco_1017204</name>
</gene>
<dbReference type="PANTHER" id="PTHR45663">
    <property type="entry name" value="GEO12009P1"/>
    <property type="match status" value="1"/>
</dbReference>
<evidence type="ECO:0000313" key="2">
    <source>
        <dbReference type="EMBL" id="GJT65724.1"/>
    </source>
</evidence>
<protein>
    <submittedName>
        <fullName evidence="2">Thioredoxin M-type, chloroplastic</fullName>
    </submittedName>
</protein>
<dbReference type="PANTHER" id="PTHR45663:SF42">
    <property type="entry name" value="THIOREDOXIN M5, CHLOROPLASTIC"/>
    <property type="match status" value="1"/>
</dbReference>
<organism evidence="2 3">
    <name type="scientific">Tanacetum coccineum</name>
    <dbReference type="NCBI Taxonomy" id="301880"/>
    <lineage>
        <taxon>Eukaryota</taxon>
        <taxon>Viridiplantae</taxon>
        <taxon>Streptophyta</taxon>
        <taxon>Embryophyta</taxon>
        <taxon>Tracheophyta</taxon>
        <taxon>Spermatophyta</taxon>
        <taxon>Magnoliopsida</taxon>
        <taxon>eudicotyledons</taxon>
        <taxon>Gunneridae</taxon>
        <taxon>Pentapetalae</taxon>
        <taxon>asterids</taxon>
        <taxon>campanulids</taxon>
        <taxon>Asterales</taxon>
        <taxon>Asteraceae</taxon>
        <taxon>Asteroideae</taxon>
        <taxon>Anthemideae</taxon>
        <taxon>Anthemidinae</taxon>
        <taxon>Tanacetum</taxon>
    </lineage>
</organism>
<sequence length="86" mass="9355">MQSGKFYVGNGSSGHHGGPCWMIAPVVDELAKEYAGKALCYKINTYDCPDIASKYGIRSIPTVICFKNGEKRVSLVLSLSPLFVLL</sequence>
<reference evidence="2" key="2">
    <citation type="submission" date="2022-01" db="EMBL/GenBank/DDBJ databases">
        <authorList>
            <person name="Yamashiro T."/>
            <person name="Shiraishi A."/>
            <person name="Satake H."/>
            <person name="Nakayama K."/>
        </authorList>
    </citation>
    <scope>NUCLEOTIDE SEQUENCE</scope>
</reference>
<evidence type="ECO:0000313" key="3">
    <source>
        <dbReference type="Proteomes" id="UP001151760"/>
    </source>
</evidence>
<feature type="domain" description="Thioredoxin" evidence="1">
    <location>
        <begin position="18"/>
        <end position="73"/>
    </location>
</feature>
<evidence type="ECO:0000259" key="1">
    <source>
        <dbReference type="Pfam" id="PF00085"/>
    </source>
</evidence>
<dbReference type="Proteomes" id="UP001151760">
    <property type="component" value="Unassembled WGS sequence"/>
</dbReference>
<dbReference type="EMBL" id="BQNB010017654">
    <property type="protein sequence ID" value="GJT65724.1"/>
    <property type="molecule type" value="Genomic_DNA"/>
</dbReference>
<dbReference type="SUPFAM" id="SSF52833">
    <property type="entry name" value="Thioredoxin-like"/>
    <property type="match status" value="1"/>
</dbReference>
<dbReference type="Pfam" id="PF00085">
    <property type="entry name" value="Thioredoxin"/>
    <property type="match status" value="1"/>
</dbReference>
<accession>A0ABQ5FRA9</accession>
<dbReference type="InterPro" id="IPR036249">
    <property type="entry name" value="Thioredoxin-like_sf"/>
</dbReference>
<name>A0ABQ5FRA9_9ASTR</name>
<dbReference type="Gene3D" id="3.40.30.10">
    <property type="entry name" value="Glutaredoxin"/>
    <property type="match status" value="1"/>
</dbReference>
<reference evidence="2" key="1">
    <citation type="journal article" date="2022" name="Int. J. Mol. Sci.">
        <title>Draft Genome of Tanacetum Coccineum: Genomic Comparison of Closely Related Tanacetum-Family Plants.</title>
        <authorList>
            <person name="Yamashiro T."/>
            <person name="Shiraishi A."/>
            <person name="Nakayama K."/>
            <person name="Satake H."/>
        </authorList>
    </citation>
    <scope>NUCLEOTIDE SEQUENCE</scope>
</reference>
<keyword evidence="3" id="KW-1185">Reference proteome</keyword>
<proteinExistence type="predicted"/>
<comment type="caution">
    <text evidence="2">The sequence shown here is derived from an EMBL/GenBank/DDBJ whole genome shotgun (WGS) entry which is preliminary data.</text>
</comment>
<dbReference type="InterPro" id="IPR013766">
    <property type="entry name" value="Thioredoxin_domain"/>
</dbReference>
<dbReference type="CDD" id="cd02947">
    <property type="entry name" value="TRX_family"/>
    <property type="match status" value="1"/>
</dbReference>